<dbReference type="EMBL" id="JAHHUM010002505">
    <property type="protein sequence ID" value="KAK5603310.1"/>
    <property type="molecule type" value="Genomic_DNA"/>
</dbReference>
<evidence type="ECO:0000313" key="2">
    <source>
        <dbReference type="EMBL" id="KAK5603310.1"/>
    </source>
</evidence>
<sequence length="85" mass="9748">MKNGQIDGLDEGCVDRCVDEPMDAYGLPARWMTNCMSRKLDKGKIDGCHKDSHHVMINPRIRKPFSESKNRLSYRQPGVVREKSN</sequence>
<accession>A0AAV9R5L7</accession>
<protein>
    <submittedName>
        <fullName evidence="2">Uncharacterized protein</fullName>
    </submittedName>
</protein>
<dbReference type="Proteomes" id="UP001311232">
    <property type="component" value="Unassembled WGS sequence"/>
</dbReference>
<name>A0AAV9R5L7_9TELE</name>
<comment type="caution">
    <text evidence="2">The sequence shown here is derived from an EMBL/GenBank/DDBJ whole genome shotgun (WGS) entry which is preliminary data.</text>
</comment>
<feature type="region of interest" description="Disordered" evidence="1">
    <location>
        <begin position="62"/>
        <end position="85"/>
    </location>
</feature>
<dbReference type="AlphaFoldDB" id="A0AAV9R5L7"/>
<evidence type="ECO:0000256" key="1">
    <source>
        <dbReference type="SAM" id="MobiDB-lite"/>
    </source>
</evidence>
<evidence type="ECO:0000313" key="3">
    <source>
        <dbReference type="Proteomes" id="UP001311232"/>
    </source>
</evidence>
<reference evidence="2 3" key="1">
    <citation type="submission" date="2021-06" db="EMBL/GenBank/DDBJ databases">
        <authorList>
            <person name="Palmer J.M."/>
        </authorList>
    </citation>
    <scope>NUCLEOTIDE SEQUENCE [LARGE SCALE GENOMIC DNA]</scope>
    <source>
        <strain evidence="2 3">MEX-2019</strain>
        <tissue evidence="2">Muscle</tissue>
    </source>
</reference>
<keyword evidence="3" id="KW-1185">Reference proteome</keyword>
<gene>
    <name evidence="2" type="ORF">CRENBAI_010389</name>
</gene>
<organism evidence="2 3">
    <name type="scientific">Crenichthys baileyi</name>
    <name type="common">White River springfish</name>
    <dbReference type="NCBI Taxonomy" id="28760"/>
    <lineage>
        <taxon>Eukaryota</taxon>
        <taxon>Metazoa</taxon>
        <taxon>Chordata</taxon>
        <taxon>Craniata</taxon>
        <taxon>Vertebrata</taxon>
        <taxon>Euteleostomi</taxon>
        <taxon>Actinopterygii</taxon>
        <taxon>Neopterygii</taxon>
        <taxon>Teleostei</taxon>
        <taxon>Neoteleostei</taxon>
        <taxon>Acanthomorphata</taxon>
        <taxon>Ovalentaria</taxon>
        <taxon>Atherinomorphae</taxon>
        <taxon>Cyprinodontiformes</taxon>
        <taxon>Goodeidae</taxon>
        <taxon>Crenichthys</taxon>
    </lineage>
</organism>
<proteinExistence type="predicted"/>